<feature type="signal peptide" evidence="1">
    <location>
        <begin position="1"/>
        <end position="18"/>
    </location>
</feature>
<evidence type="ECO:0000313" key="3">
    <source>
        <dbReference type="Proteomes" id="UP000679312"/>
    </source>
</evidence>
<reference evidence="2 3" key="1">
    <citation type="journal article" date="2021" name="Front. Microbiol.">
        <title>Prevalence and Genetic Analysis of Chromosomal mcr-3/7 in Aeromonas From U.S. Animal-Derived Samples.</title>
        <authorList>
            <person name="Wang Y."/>
            <person name="Hou N."/>
            <person name="Rasooly R."/>
            <person name="Gu Y."/>
            <person name="He X."/>
        </authorList>
    </citation>
    <scope>NUCLEOTIDE SEQUENCE [LARGE SCALE GENOMIC DNA]</scope>
    <source>
        <strain evidence="2 3">4608</strain>
    </source>
</reference>
<evidence type="ECO:0000256" key="1">
    <source>
        <dbReference type="SAM" id="SignalP"/>
    </source>
</evidence>
<dbReference type="PROSITE" id="PS51257">
    <property type="entry name" value="PROKAR_LIPOPROTEIN"/>
    <property type="match status" value="1"/>
</dbReference>
<dbReference type="AlphaFoldDB" id="A0ABD7EKA1"/>
<feature type="chain" id="PRO_5044843616" description="DUF5666 domain-containing protein" evidence="1">
    <location>
        <begin position="19"/>
        <end position="91"/>
    </location>
</feature>
<sequence>MRVNILLLTLLGVSCAHAAVDRKCYVELENGANVVLQGAIADNKKPEIAFKEKGFEINGQLLMVRTVLECQPVDRPFTLESARKQEKEQPR</sequence>
<keyword evidence="1" id="KW-0732">Signal</keyword>
<evidence type="ECO:0000313" key="2">
    <source>
        <dbReference type="EMBL" id="QWL61557.1"/>
    </source>
</evidence>
<dbReference type="EMBL" id="CP053881">
    <property type="protein sequence ID" value="QWL61557.1"/>
    <property type="molecule type" value="Genomic_DNA"/>
</dbReference>
<evidence type="ECO:0008006" key="4">
    <source>
        <dbReference type="Google" id="ProtNLM"/>
    </source>
</evidence>
<dbReference type="InterPro" id="IPR049848">
    <property type="entry name" value="TapY2-like"/>
</dbReference>
<organism evidence="2 3">
    <name type="scientific">Aeromonas jandaei</name>
    <dbReference type="NCBI Taxonomy" id="650"/>
    <lineage>
        <taxon>Bacteria</taxon>
        <taxon>Pseudomonadati</taxon>
        <taxon>Pseudomonadota</taxon>
        <taxon>Gammaproteobacteria</taxon>
        <taxon>Aeromonadales</taxon>
        <taxon>Aeromonadaceae</taxon>
        <taxon>Aeromonas</taxon>
    </lineage>
</organism>
<dbReference type="NCBIfam" id="NF038109">
    <property type="entry name" value="tapY2_fam"/>
    <property type="match status" value="1"/>
</dbReference>
<proteinExistence type="predicted"/>
<accession>A0ABD7EKA1</accession>
<name>A0ABD7EKA1_AERJA</name>
<dbReference type="RefSeq" id="WP_215802991.1">
    <property type="nucleotide sequence ID" value="NZ_CP053881.1"/>
</dbReference>
<dbReference type="Proteomes" id="UP000679312">
    <property type="component" value="Chromosome"/>
</dbReference>
<gene>
    <name evidence="2" type="ORF">HQ399_04555</name>
</gene>
<protein>
    <recommendedName>
        <fullName evidence="4">DUF5666 domain-containing protein</fullName>
    </recommendedName>
</protein>